<name>A0A0L0GFB0_9EUKA</name>
<gene>
    <name evidence="1" type="ORF">SARC_00179</name>
</gene>
<dbReference type="Proteomes" id="UP000054560">
    <property type="component" value="Unassembled WGS sequence"/>
</dbReference>
<proteinExistence type="predicted"/>
<organism evidence="1 2">
    <name type="scientific">Sphaeroforma arctica JP610</name>
    <dbReference type="NCBI Taxonomy" id="667725"/>
    <lineage>
        <taxon>Eukaryota</taxon>
        <taxon>Ichthyosporea</taxon>
        <taxon>Ichthyophonida</taxon>
        <taxon>Sphaeroforma</taxon>
    </lineage>
</organism>
<evidence type="ECO:0000313" key="2">
    <source>
        <dbReference type="Proteomes" id="UP000054560"/>
    </source>
</evidence>
<dbReference type="GeneID" id="25900683"/>
<dbReference type="AlphaFoldDB" id="A0A0L0GFB0"/>
<sequence length="126" mass="13832">MSAAMKFKSFNGGIDGRASPYGDGGEGERVENRLEVNQDAPFRVIREFGENSFSKLPDVSLVGWHLLLIGNRALERTAATALDPFNLGNYNTGRTTRAAAVEEVTTDPRRLLGQKLFDALVEYVVV</sequence>
<keyword evidence="2" id="KW-1185">Reference proteome</keyword>
<reference evidence="1 2" key="1">
    <citation type="submission" date="2011-02" db="EMBL/GenBank/DDBJ databases">
        <title>The Genome Sequence of Sphaeroforma arctica JP610.</title>
        <authorList>
            <consortium name="The Broad Institute Genome Sequencing Platform"/>
            <person name="Russ C."/>
            <person name="Cuomo C."/>
            <person name="Young S.K."/>
            <person name="Zeng Q."/>
            <person name="Gargeya S."/>
            <person name="Alvarado L."/>
            <person name="Berlin A."/>
            <person name="Chapman S.B."/>
            <person name="Chen Z."/>
            <person name="Freedman E."/>
            <person name="Gellesch M."/>
            <person name="Goldberg J."/>
            <person name="Griggs A."/>
            <person name="Gujja S."/>
            <person name="Heilman E."/>
            <person name="Heiman D."/>
            <person name="Howarth C."/>
            <person name="Mehta T."/>
            <person name="Neiman D."/>
            <person name="Pearson M."/>
            <person name="Roberts A."/>
            <person name="Saif S."/>
            <person name="Shea T."/>
            <person name="Shenoy N."/>
            <person name="Sisk P."/>
            <person name="Stolte C."/>
            <person name="Sykes S."/>
            <person name="White J."/>
            <person name="Yandava C."/>
            <person name="Burger G."/>
            <person name="Gray M.W."/>
            <person name="Holland P.W.H."/>
            <person name="King N."/>
            <person name="Lang F.B.F."/>
            <person name="Roger A.J."/>
            <person name="Ruiz-Trillo I."/>
            <person name="Haas B."/>
            <person name="Nusbaum C."/>
            <person name="Birren B."/>
        </authorList>
    </citation>
    <scope>NUCLEOTIDE SEQUENCE [LARGE SCALE GENOMIC DNA]</scope>
    <source>
        <strain evidence="1 2">JP610</strain>
    </source>
</reference>
<dbReference type="EMBL" id="KQ241600">
    <property type="protein sequence ID" value="KNC87745.1"/>
    <property type="molecule type" value="Genomic_DNA"/>
</dbReference>
<protein>
    <submittedName>
        <fullName evidence="1">Uncharacterized protein</fullName>
    </submittedName>
</protein>
<dbReference type="RefSeq" id="XP_014161647.1">
    <property type="nucleotide sequence ID" value="XM_014306172.1"/>
</dbReference>
<evidence type="ECO:0000313" key="1">
    <source>
        <dbReference type="EMBL" id="KNC87745.1"/>
    </source>
</evidence>
<accession>A0A0L0GFB0</accession>